<feature type="repeat" description="WD" evidence="7">
    <location>
        <begin position="306"/>
        <end position="347"/>
    </location>
</feature>
<feature type="repeat" description="WD" evidence="7">
    <location>
        <begin position="173"/>
        <end position="214"/>
    </location>
</feature>
<evidence type="ECO:0000256" key="7">
    <source>
        <dbReference type="PROSITE-ProRule" id="PRU00221"/>
    </source>
</evidence>
<dbReference type="GO" id="GO:0031124">
    <property type="term" value="P:mRNA 3'-end processing"/>
    <property type="evidence" value="ECO:0007669"/>
    <property type="project" value="InterPro"/>
</dbReference>
<keyword evidence="5" id="KW-0539">Nucleus</keyword>
<dbReference type="InterPro" id="IPR036322">
    <property type="entry name" value="WD40_repeat_dom_sf"/>
</dbReference>
<dbReference type="OrthoDB" id="14421at2759"/>
<dbReference type="CDD" id="cd00200">
    <property type="entry name" value="WD40"/>
    <property type="match status" value="1"/>
</dbReference>
<dbReference type="InterPro" id="IPR019775">
    <property type="entry name" value="WD40_repeat_CS"/>
</dbReference>
<dbReference type="EMBL" id="LNIX01000007">
    <property type="protein sequence ID" value="OXA52098.1"/>
    <property type="molecule type" value="Genomic_DNA"/>
</dbReference>
<dbReference type="InterPro" id="IPR044633">
    <property type="entry name" value="CstF1-like"/>
</dbReference>
<keyword evidence="4" id="KW-0677">Repeat</keyword>
<dbReference type="PROSITE" id="PS00678">
    <property type="entry name" value="WD_REPEATS_1"/>
    <property type="match status" value="1"/>
</dbReference>
<dbReference type="PRINTS" id="PR00320">
    <property type="entry name" value="GPROTEINBRPT"/>
</dbReference>
<gene>
    <name evidence="9" type="ORF">Fcan01_13435</name>
</gene>
<name>A0A226E492_FOLCA</name>
<comment type="subcellular location">
    <subcellularLocation>
        <location evidence="1">Nucleus</location>
    </subcellularLocation>
</comment>
<protein>
    <recommendedName>
        <fullName evidence="6">Cleavage stimulation factor 50 kDa subunit</fullName>
    </recommendedName>
</protein>
<dbReference type="Pfam" id="PF00400">
    <property type="entry name" value="WD40"/>
    <property type="match status" value="6"/>
</dbReference>
<evidence type="ECO:0000256" key="5">
    <source>
        <dbReference type="ARBA" id="ARBA00023242"/>
    </source>
</evidence>
<evidence type="ECO:0000256" key="4">
    <source>
        <dbReference type="ARBA" id="ARBA00022737"/>
    </source>
</evidence>
<organism evidence="9 10">
    <name type="scientific">Folsomia candida</name>
    <name type="common">Springtail</name>
    <dbReference type="NCBI Taxonomy" id="158441"/>
    <lineage>
        <taxon>Eukaryota</taxon>
        <taxon>Metazoa</taxon>
        <taxon>Ecdysozoa</taxon>
        <taxon>Arthropoda</taxon>
        <taxon>Hexapoda</taxon>
        <taxon>Collembola</taxon>
        <taxon>Entomobryomorpha</taxon>
        <taxon>Isotomoidea</taxon>
        <taxon>Isotomidae</taxon>
        <taxon>Proisotominae</taxon>
        <taxon>Folsomia</taxon>
    </lineage>
</organism>
<evidence type="ECO:0000256" key="2">
    <source>
        <dbReference type="ARBA" id="ARBA00022574"/>
    </source>
</evidence>
<feature type="domain" description="Cleavage stimulation factor subunit 1 dimerisation" evidence="8">
    <location>
        <begin position="14"/>
        <end position="69"/>
    </location>
</feature>
<dbReference type="PROSITE" id="PS50082">
    <property type="entry name" value="WD_REPEATS_2"/>
    <property type="match status" value="3"/>
</dbReference>
<dbReference type="FunFam" id="2.130.10.10:FF:000089">
    <property type="entry name" value="Cleavage stimulation factor subunit 1"/>
    <property type="match status" value="1"/>
</dbReference>
<dbReference type="SMART" id="SM00320">
    <property type="entry name" value="WD40"/>
    <property type="match status" value="6"/>
</dbReference>
<dbReference type="STRING" id="158441.A0A226E492"/>
<dbReference type="AlphaFoldDB" id="A0A226E492"/>
<keyword evidence="3" id="KW-0507">mRNA processing</keyword>
<dbReference type="Gene3D" id="2.130.10.10">
    <property type="entry name" value="YVTN repeat-like/Quinoprotein amine dehydrogenase"/>
    <property type="match status" value="3"/>
</dbReference>
<proteinExistence type="predicted"/>
<sequence>MKEKEEMEVQDTRNKVKMRENLHKLIISQLFYDGFQQVAASLIGLTHPDSPCPPSDRLMHLVTLGLEQEQKQQGAKIMGLGVSSKFDNIGSGLDLESISEASTIAPEPASYETVYVTAHKAPCRTGAISKDGQLVATGSLDKSIKILSVERMLAKSSDIETAEPQGHPVIRTLYDHTEEVTCLEFHPKEQILISGSKDFTVRLFDYSRTSVKKAYKTLNESSSVTALSIHPTGDYLLVGTQHPVVRIYDINTSQCFVGSIPATNHTREITSLAWSSDGKMYVTASTDGSIKLWDGVSSRCVYTMEMAHDGMEVGSVTFSRNNKYILSSGKDSLVKLWELSTHRSLIAYTGAGVTGKQEFTTQAIFNHTEEYVVYPDEATISLCVWDARTASRQNLLSLGHNGPIRSIVHSHAGAGFLTCSEDFRARFWYRRMAPV</sequence>
<reference evidence="9 10" key="1">
    <citation type="submission" date="2015-12" db="EMBL/GenBank/DDBJ databases">
        <title>The genome of Folsomia candida.</title>
        <authorList>
            <person name="Faddeeva A."/>
            <person name="Derks M.F."/>
            <person name="Anvar Y."/>
            <person name="Smit S."/>
            <person name="Van Straalen N."/>
            <person name="Roelofs D."/>
        </authorList>
    </citation>
    <scope>NUCLEOTIDE SEQUENCE [LARGE SCALE GENOMIC DNA]</scope>
    <source>
        <strain evidence="9 10">VU population</strain>
        <tissue evidence="9">Whole body</tissue>
    </source>
</reference>
<comment type="caution">
    <text evidence="9">The sequence shown here is derived from an EMBL/GenBank/DDBJ whole genome shotgun (WGS) entry which is preliminary data.</text>
</comment>
<evidence type="ECO:0000313" key="9">
    <source>
        <dbReference type="EMBL" id="OXA52098.1"/>
    </source>
</evidence>
<dbReference type="GO" id="GO:0005848">
    <property type="term" value="C:mRNA cleavage stimulating factor complex"/>
    <property type="evidence" value="ECO:0007669"/>
    <property type="project" value="InterPro"/>
</dbReference>
<evidence type="ECO:0000256" key="3">
    <source>
        <dbReference type="ARBA" id="ARBA00022664"/>
    </source>
</evidence>
<keyword evidence="10" id="KW-1185">Reference proteome</keyword>
<dbReference type="FunFam" id="1.20.960.50:FF:000001">
    <property type="entry name" value="Cleavage stimulation factor subunit 1"/>
    <property type="match status" value="1"/>
</dbReference>
<dbReference type="SUPFAM" id="SSF50978">
    <property type="entry name" value="WD40 repeat-like"/>
    <property type="match status" value="1"/>
</dbReference>
<evidence type="ECO:0000313" key="10">
    <source>
        <dbReference type="Proteomes" id="UP000198287"/>
    </source>
</evidence>
<dbReference type="InterPro" id="IPR020472">
    <property type="entry name" value="WD40_PAC1"/>
</dbReference>
<dbReference type="Pfam" id="PF16699">
    <property type="entry name" value="CSTF1_dimer"/>
    <property type="match status" value="1"/>
</dbReference>
<dbReference type="InterPro" id="IPR001680">
    <property type="entry name" value="WD40_rpt"/>
</dbReference>
<keyword evidence="2 7" id="KW-0853">WD repeat</keyword>
<evidence type="ECO:0000259" key="8">
    <source>
        <dbReference type="Pfam" id="PF16699"/>
    </source>
</evidence>
<dbReference type="PANTHER" id="PTHR44133:SF2">
    <property type="entry name" value="CLEAVAGE STIMULATION FACTOR SUBUNIT 1"/>
    <property type="match status" value="1"/>
</dbReference>
<dbReference type="GO" id="GO:0003723">
    <property type="term" value="F:RNA binding"/>
    <property type="evidence" value="ECO:0007669"/>
    <property type="project" value="TreeGrafter"/>
</dbReference>
<evidence type="ECO:0000256" key="6">
    <source>
        <dbReference type="ARBA" id="ARBA00029851"/>
    </source>
</evidence>
<dbReference type="OMA" id="HTEDYVM"/>
<dbReference type="Proteomes" id="UP000198287">
    <property type="component" value="Unassembled WGS sequence"/>
</dbReference>
<dbReference type="Gene3D" id="1.20.960.50">
    <property type="entry name" value="Cleavage stimulation factor subunit 1, dimerisation domain"/>
    <property type="match status" value="1"/>
</dbReference>
<evidence type="ECO:0000256" key="1">
    <source>
        <dbReference type="ARBA" id="ARBA00004123"/>
    </source>
</evidence>
<dbReference type="InterPro" id="IPR032028">
    <property type="entry name" value="CSTF1_dimer"/>
</dbReference>
<accession>A0A226E492</accession>
<dbReference type="PANTHER" id="PTHR44133">
    <property type="entry name" value="CLEAVAGE STIMULATION FACTOR SUBUNIT 1"/>
    <property type="match status" value="1"/>
</dbReference>
<dbReference type="InterPro" id="IPR038184">
    <property type="entry name" value="CSTF1_dimer_sf"/>
</dbReference>
<dbReference type="InterPro" id="IPR015943">
    <property type="entry name" value="WD40/YVTN_repeat-like_dom_sf"/>
</dbReference>
<feature type="repeat" description="WD" evidence="7">
    <location>
        <begin position="262"/>
        <end position="303"/>
    </location>
</feature>
<dbReference type="PROSITE" id="PS50294">
    <property type="entry name" value="WD_REPEATS_REGION"/>
    <property type="match status" value="3"/>
</dbReference>